<reference evidence="3" key="1">
    <citation type="submission" date="2022-11" db="UniProtKB">
        <authorList>
            <consortium name="WormBaseParasite"/>
        </authorList>
    </citation>
    <scope>IDENTIFICATION</scope>
</reference>
<dbReference type="Proteomes" id="UP000887540">
    <property type="component" value="Unplaced"/>
</dbReference>
<evidence type="ECO:0000313" key="3">
    <source>
        <dbReference type="WBParaSite" id="ACRNAN_scaffold16716.g9803.t1"/>
    </source>
</evidence>
<keyword evidence="2" id="KW-1185">Reference proteome</keyword>
<organism evidence="2 3">
    <name type="scientific">Acrobeloides nanus</name>
    <dbReference type="NCBI Taxonomy" id="290746"/>
    <lineage>
        <taxon>Eukaryota</taxon>
        <taxon>Metazoa</taxon>
        <taxon>Ecdysozoa</taxon>
        <taxon>Nematoda</taxon>
        <taxon>Chromadorea</taxon>
        <taxon>Rhabditida</taxon>
        <taxon>Tylenchina</taxon>
        <taxon>Cephalobomorpha</taxon>
        <taxon>Cephaloboidea</taxon>
        <taxon>Cephalobidae</taxon>
        <taxon>Acrobeloides</taxon>
    </lineage>
</organism>
<evidence type="ECO:0000256" key="1">
    <source>
        <dbReference type="SAM" id="MobiDB-lite"/>
    </source>
</evidence>
<dbReference type="AlphaFoldDB" id="A0A914CZI1"/>
<sequence>MPLVLDLTKDQKRQAFEQQESMGDPRNSDMYLEAYVHGQLHAKLAYSQEAVIGQWPRDETLHFRKIETSLREIFETLLYFLTDTIPTTTVSEAQENPNLRVRLPQERPSPTTRH</sequence>
<proteinExistence type="predicted"/>
<name>A0A914CZI1_9BILA</name>
<dbReference type="WBParaSite" id="ACRNAN_scaffold16716.g9803.t1">
    <property type="protein sequence ID" value="ACRNAN_scaffold16716.g9803.t1"/>
    <property type="gene ID" value="ACRNAN_scaffold16716.g9803"/>
</dbReference>
<protein>
    <submittedName>
        <fullName evidence="3">Uncharacterized protein</fullName>
    </submittedName>
</protein>
<feature type="region of interest" description="Disordered" evidence="1">
    <location>
        <begin position="89"/>
        <end position="114"/>
    </location>
</feature>
<evidence type="ECO:0000313" key="2">
    <source>
        <dbReference type="Proteomes" id="UP000887540"/>
    </source>
</evidence>
<accession>A0A914CZI1</accession>